<proteinExistence type="predicted"/>
<accession>A0A9P0GM32</accession>
<protein>
    <submittedName>
        <fullName evidence="2">Uncharacterized protein</fullName>
    </submittedName>
</protein>
<feature type="region of interest" description="Disordered" evidence="1">
    <location>
        <begin position="1"/>
        <end position="43"/>
    </location>
</feature>
<evidence type="ECO:0000313" key="2">
    <source>
        <dbReference type="EMBL" id="CAH1114786.1"/>
    </source>
</evidence>
<dbReference type="AlphaFoldDB" id="A0A9P0GM32"/>
<reference evidence="2" key="1">
    <citation type="submission" date="2022-01" db="EMBL/GenBank/DDBJ databases">
        <authorList>
            <person name="King R."/>
        </authorList>
    </citation>
    <scope>NUCLEOTIDE SEQUENCE</scope>
</reference>
<keyword evidence="3" id="KW-1185">Reference proteome</keyword>
<dbReference type="OrthoDB" id="6780714at2759"/>
<feature type="compositionally biased region" description="Basic and acidic residues" evidence="1">
    <location>
        <begin position="11"/>
        <end position="34"/>
    </location>
</feature>
<organism evidence="2 3">
    <name type="scientific">Psylliodes chrysocephalus</name>
    <dbReference type="NCBI Taxonomy" id="3402493"/>
    <lineage>
        <taxon>Eukaryota</taxon>
        <taxon>Metazoa</taxon>
        <taxon>Ecdysozoa</taxon>
        <taxon>Arthropoda</taxon>
        <taxon>Hexapoda</taxon>
        <taxon>Insecta</taxon>
        <taxon>Pterygota</taxon>
        <taxon>Neoptera</taxon>
        <taxon>Endopterygota</taxon>
        <taxon>Coleoptera</taxon>
        <taxon>Polyphaga</taxon>
        <taxon>Cucujiformia</taxon>
        <taxon>Chrysomeloidea</taxon>
        <taxon>Chrysomelidae</taxon>
        <taxon>Galerucinae</taxon>
        <taxon>Alticini</taxon>
        <taxon>Psylliodes</taxon>
    </lineage>
</organism>
<dbReference type="Proteomes" id="UP001153636">
    <property type="component" value="Chromosome 8"/>
</dbReference>
<dbReference type="EMBL" id="OV651820">
    <property type="protein sequence ID" value="CAH1114786.1"/>
    <property type="molecule type" value="Genomic_DNA"/>
</dbReference>
<gene>
    <name evidence="2" type="ORF">PSYICH_LOCUS14175</name>
</gene>
<evidence type="ECO:0000313" key="3">
    <source>
        <dbReference type="Proteomes" id="UP001153636"/>
    </source>
</evidence>
<name>A0A9P0GM32_9CUCU</name>
<sequence>MEQVMQKWVKTSKESLNEENKTELNPESDHEGHISKSPVAGISGTSQRSLSICETSSSSINIINNEEMLDESLAEPSTSTNTTSKRYVQRINLSKLKDKFNWLDRDKSFLFCKTCNLKISGQKFHLKRHEESGSHQRSTKAAKITPQITTILTNPAKQKMENLVKEAEL</sequence>
<evidence type="ECO:0000256" key="1">
    <source>
        <dbReference type="SAM" id="MobiDB-lite"/>
    </source>
</evidence>